<dbReference type="EMBL" id="JBHSJE010000002">
    <property type="protein sequence ID" value="MFC4978417.1"/>
    <property type="molecule type" value="Genomic_DNA"/>
</dbReference>
<gene>
    <name evidence="1" type="ORF">ACFPL4_08550</name>
</gene>
<comment type="caution">
    <text evidence="1">The sequence shown here is derived from an EMBL/GenBank/DDBJ whole genome shotgun (WGS) entry which is preliminary data.</text>
</comment>
<reference evidence="2" key="1">
    <citation type="journal article" date="2019" name="Int. J. Syst. Evol. Microbiol.">
        <title>The Global Catalogue of Microorganisms (GCM) 10K type strain sequencing project: providing services to taxonomists for standard genome sequencing and annotation.</title>
        <authorList>
            <consortium name="The Broad Institute Genomics Platform"/>
            <consortium name="The Broad Institute Genome Sequencing Center for Infectious Disease"/>
            <person name="Wu L."/>
            <person name="Ma J."/>
        </authorList>
    </citation>
    <scope>NUCLEOTIDE SEQUENCE [LARGE SCALE GENOMIC DNA]</scope>
    <source>
        <strain evidence="2">ICMP 257</strain>
    </source>
</reference>
<proteinExistence type="predicted"/>
<accession>A0ABV9V364</accession>
<name>A0ABV9V364_STRAZ</name>
<dbReference type="GeneID" id="31235557"/>
<keyword evidence="2" id="KW-1185">Reference proteome</keyword>
<sequence length="176" mass="18390">MAANEVPPTELTALEQSLCDALAPLASALRARDTELPEDQMWAADPVEVSLSVLAGWKVVDSAVTRLTARAARTAGSYGASYEQLGTAWGITRQGARKKWPDAVNRPTGAAEPGTVELFGGTAELFREPASGGWRWRGRGADGIHGGADGSPACGTKEEAAAYAGAFLKEHARDPA</sequence>
<protein>
    <submittedName>
        <fullName evidence="1">Uncharacterized protein</fullName>
    </submittedName>
</protein>
<evidence type="ECO:0000313" key="2">
    <source>
        <dbReference type="Proteomes" id="UP001595908"/>
    </source>
</evidence>
<dbReference type="RefSeq" id="WP_033303347.1">
    <property type="nucleotide sequence ID" value="NZ_JBHSJE010000002.1"/>
</dbReference>
<evidence type="ECO:0000313" key="1">
    <source>
        <dbReference type="EMBL" id="MFC4978417.1"/>
    </source>
</evidence>
<dbReference type="Proteomes" id="UP001595908">
    <property type="component" value="Unassembled WGS sequence"/>
</dbReference>
<organism evidence="1 2">
    <name type="scientific">Streptomyces atroolivaceus</name>
    <dbReference type="NCBI Taxonomy" id="66869"/>
    <lineage>
        <taxon>Bacteria</taxon>
        <taxon>Bacillati</taxon>
        <taxon>Actinomycetota</taxon>
        <taxon>Actinomycetes</taxon>
        <taxon>Kitasatosporales</taxon>
        <taxon>Streptomycetaceae</taxon>
        <taxon>Streptomyces</taxon>
    </lineage>
</organism>